<evidence type="ECO:0000256" key="5">
    <source>
        <dbReference type="ARBA" id="ARBA00022821"/>
    </source>
</evidence>
<dbReference type="Pfam" id="PF00931">
    <property type="entry name" value="NB-ARC"/>
    <property type="match status" value="1"/>
</dbReference>
<protein>
    <submittedName>
        <fullName evidence="12">Disease resistance protein At1g50180</fullName>
    </submittedName>
</protein>
<dbReference type="Gene3D" id="1.10.8.430">
    <property type="entry name" value="Helical domain of apoptotic protease-activating factors"/>
    <property type="match status" value="1"/>
</dbReference>
<keyword evidence="3" id="KW-0677">Repeat</keyword>
<sequence>MVDSVATIALETLRDLLIEEAKFLLSVGGEVEEVRRQLNIMHCFLKDADRRQDRYNSQIVQNWVAELRDLSIQAEIVLERYAIEVVSRREGKGLKKVLKRLTCILSEWLRMHQIGEDVKDIKSRMKEDIKQLESVLTTDDKSNGVISICGMGGLGKTTLASKIYNGEAVQRCFKCRGWVCVSQQFEPKTIFQRLLKQLLPNGSEEQDEDTLVRKLYQNFLRHAFPVGEADSKVLLTTRNHNIVSIGYVYNLKCLSEDEGWELLQKIALPNNYSQELPTTEIKLLEEYGREIVKKCGYLPLPISVIGGTLRHEKASIEWKNVCRNLDSYLQHGRGLENDKGVNQILDLSYNVLPYNPKPCFLYLACFKEDKKIDTEKLYLLWIAEGMISSEDKGRGESLRDVAERYLFELANRFMVQVEIDELPLYNRFKSCRLHDMIRDLCLSKGKTKLDNDLSYRIGENKNIRSLLFLQTDWRNIVWYNDITFGIFKSLKVLVLEGYTFENLKLPKGIENLKLLKLLSLENSVVKEFPPSICKIPCLQTLNLDIEELRLPNYIYKMRHLKHLFLGFLHESVGGEKLKFEG</sequence>
<dbReference type="Gene3D" id="1.10.10.10">
    <property type="entry name" value="Winged helix-like DNA-binding domain superfamily/Winged helix DNA-binding domain"/>
    <property type="match status" value="1"/>
</dbReference>
<accession>A0A8M8UJZ5</accession>
<evidence type="ECO:0000259" key="9">
    <source>
        <dbReference type="Pfam" id="PF23559"/>
    </source>
</evidence>
<dbReference type="FunFam" id="1.10.10.10:FF:000322">
    <property type="entry name" value="Probable disease resistance protein At1g63360"/>
    <property type="match status" value="1"/>
</dbReference>
<dbReference type="GO" id="GO:0005524">
    <property type="term" value="F:ATP binding"/>
    <property type="evidence" value="ECO:0007669"/>
    <property type="project" value="UniProtKB-KW"/>
</dbReference>
<keyword evidence="6" id="KW-0067">ATP-binding</keyword>
<evidence type="ECO:0000313" key="11">
    <source>
        <dbReference type="Proteomes" id="UP000504604"/>
    </source>
</evidence>
<dbReference type="OrthoDB" id="3027644at2759"/>
<evidence type="ECO:0000256" key="2">
    <source>
        <dbReference type="ARBA" id="ARBA00022614"/>
    </source>
</evidence>
<dbReference type="Gene3D" id="3.40.50.300">
    <property type="entry name" value="P-loop containing nucleotide triphosphate hydrolases"/>
    <property type="match status" value="1"/>
</dbReference>
<dbReference type="InterPro" id="IPR044974">
    <property type="entry name" value="Disease_R_plants"/>
</dbReference>
<evidence type="ECO:0000259" key="7">
    <source>
        <dbReference type="Pfam" id="PF00931"/>
    </source>
</evidence>
<evidence type="ECO:0000313" key="12">
    <source>
        <dbReference type="RefSeq" id="XP_020546988.1"/>
    </source>
</evidence>
<dbReference type="InterPro" id="IPR036388">
    <property type="entry name" value="WH-like_DNA-bd_sf"/>
</dbReference>
<dbReference type="KEGG" id="sind:110011340"/>
<dbReference type="GO" id="GO:0098542">
    <property type="term" value="P:defense response to other organism"/>
    <property type="evidence" value="ECO:0007669"/>
    <property type="project" value="TreeGrafter"/>
</dbReference>
<dbReference type="CDD" id="cd14798">
    <property type="entry name" value="RX-CC_like"/>
    <property type="match status" value="1"/>
</dbReference>
<proteinExistence type="inferred from homology"/>
<dbReference type="AlphaFoldDB" id="A0A8M8UJZ5"/>
<dbReference type="Gene3D" id="1.20.5.4130">
    <property type="match status" value="1"/>
</dbReference>
<dbReference type="InterPro" id="IPR027417">
    <property type="entry name" value="P-loop_NTPase"/>
</dbReference>
<dbReference type="Pfam" id="PF18052">
    <property type="entry name" value="Rx_N"/>
    <property type="match status" value="1"/>
</dbReference>
<dbReference type="Proteomes" id="UP000504604">
    <property type="component" value="Unplaced"/>
</dbReference>
<dbReference type="InterPro" id="IPR041118">
    <property type="entry name" value="Rx_N"/>
</dbReference>
<keyword evidence="11" id="KW-1185">Reference proteome</keyword>
<dbReference type="InterPro" id="IPR032675">
    <property type="entry name" value="LRR_dom_sf"/>
</dbReference>
<dbReference type="InterPro" id="IPR055414">
    <property type="entry name" value="LRR_R13L4/SHOC2-like"/>
</dbReference>
<organism evidence="11 12">
    <name type="scientific">Sesamum indicum</name>
    <name type="common">Oriental sesame</name>
    <name type="synonym">Sesamum orientale</name>
    <dbReference type="NCBI Taxonomy" id="4182"/>
    <lineage>
        <taxon>Eukaryota</taxon>
        <taxon>Viridiplantae</taxon>
        <taxon>Streptophyta</taxon>
        <taxon>Embryophyta</taxon>
        <taxon>Tracheophyta</taxon>
        <taxon>Spermatophyta</taxon>
        <taxon>Magnoliopsida</taxon>
        <taxon>eudicotyledons</taxon>
        <taxon>Gunneridae</taxon>
        <taxon>Pentapetalae</taxon>
        <taxon>asterids</taxon>
        <taxon>lamiids</taxon>
        <taxon>Lamiales</taxon>
        <taxon>Pedaliaceae</taxon>
        <taxon>Sesamum</taxon>
    </lineage>
</organism>
<keyword evidence="5" id="KW-0611">Plant defense</keyword>
<dbReference type="SUPFAM" id="SSF52540">
    <property type="entry name" value="P-loop containing nucleoside triphosphate hydrolases"/>
    <property type="match status" value="1"/>
</dbReference>
<feature type="domain" description="NB-ARC" evidence="7">
    <location>
        <begin position="127"/>
        <end position="222"/>
    </location>
</feature>
<dbReference type="GO" id="GO:0043531">
    <property type="term" value="F:ADP binding"/>
    <property type="evidence" value="ECO:0007669"/>
    <property type="project" value="InterPro"/>
</dbReference>
<dbReference type="InterPro" id="IPR002182">
    <property type="entry name" value="NB-ARC"/>
</dbReference>
<feature type="domain" description="Disease resistance R13L4/SHOC-2-like LRR" evidence="10">
    <location>
        <begin position="482"/>
        <end position="565"/>
    </location>
</feature>
<dbReference type="Pfam" id="PF23598">
    <property type="entry name" value="LRR_14"/>
    <property type="match status" value="1"/>
</dbReference>
<dbReference type="Gene3D" id="3.80.10.10">
    <property type="entry name" value="Ribonuclease Inhibitor"/>
    <property type="match status" value="1"/>
</dbReference>
<dbReference type="PANTHER" id="PTHR23155">
    <property type="entry name" value="DISEASE RESISTANCE PROTEIN RP"/>
    <property type="match status" value="1"/>
</dbReference>
<keyword evidence="4" id="KW-0547">Nucleotide-binding</keyword>
<evidence type="ECO:0000256" key="4">
    <source>
        <dbReference type="ARBA" id="ARBA00022741"/>
    </source>
</evidence>
<dbReference type="GeneID" id="110011340"/>
<dbReference type="InterPro" id="IPR038005">
    <property type="entry name" value="RX-like_CC"/>
</dbReference>
<feature type="domain" description="Disease resistance N-terminal" evidence="8">
    <location>
        <begin position="7"/>
        <end position="91"/>
    </location>
</feature>
<evidence type="ECO:0000259" key="8">
    <source>
        <dbReference type="Pfam" id="PF18052"/>
    </source>
</evidence>
<name>A0A8M8UJZ5_SESIN</name>
<feature type="domain" description="Disease resistance protein winged helix" evidence="9">
    <location>
        <begin position="366"/>
        <end position="441"/>
    </location>
</feature>
<dbReference type="InterPro" id="IPR058922">
    <property type="entry name" value="WHD_DRP"/>
</dbReference>
<evidence type="ECO:0000256" key="3">
    <source>
        <dbReference type="ARBA" id="ARBA00022737"/>
    </source>
</evidence>
<evidence type="ECO:0000256" key="6">
    <source>
        <dbReference type="ARBA" id="ARBA00022840"/>
    </source>
</evidence>
<comment type="similarity">
    <text evidence="1">Belongs to the disease resistance NB-LRR family.</text>
</comment>
<gene>
    <name evidence="12" type="primary">LOC110011340</name>
</gene>
<reference evidence="12" key="1">
    <citation type="submission" date="2025-08" db="UniProtKB">
        <authorList>
            <consortium name="RefSeq"/>
        </authorList>
    </citation>
    <scope>IDENTIFICATION</scope>
</reference>
<evidence type="ECO:0000256" key="1">
    <source>
        <dbReference type="ARBA" id="ARBA00008894"/>
    </source>
</evidence>
<dbReference type="RefSeq" id="XP_020546988.1">
    <property type="nucleotide sequence ID" value="XM_020691329.1"/>
</dbReference>
<evidence type="ECO:0000259" key="10">
    <source>
        <dbReference type="Pfam" id="PF23598"/>
    </source>
</evidence>
<keyword evidence="2" id="KW-0433">Leucine-rich repeat</keyword>
<dbReference type="InterPro" id="IPR042197">
    <property type="entry name" value="Apaf_helical"/>
</dbReference>
<dbReference type="Pfam" id="PF23559">
    <property type="entry name" value="WHD_DRP"/>
    <property type="match status" value="1"/>
</dbReference>
<dbReference type="PRINTS" id="PR00364">
    <property type="entry name" value="DISEASERSIST"/>
</dbReference>
<dbReference type="SUPFAM" id="SSF52058">
    <property type="entry name" value="L domain-like"/>
    <property type="match status" value="1"/>
</dbReference>
<dbReference type="PANTHER" id="PTHR23155:SF1185">
    <property type="entry name" value="DISEASE RESISTANCE RPP8-LIKE PROTEIN 3-RELATED"/>
    <property type="match status" value="1"/>
</dbReference>